<evidence type="ECO:0000256" key="4">
    <source>
        <dbReference type="SAM" id="SignalP"/>
    </source>
</evidence>
<dbReference type="PANTHER" id="PTHR42852:SF17">
    <property type="entry name" value="THIOREDOXIN-LIKE PROTEIN HI_1115"/>
    <property type="match status" value="1"/>
</dbReference>
<dbReference type="InterPro" id="IPR013740">
    <property type="entry name" value="Redoxin"/>
</dbReference>
<dbReference type="AlphaFoldDB" id="A0A1K1MWY4"/>
<evidence type="ECO:0000313" key="7">
    <source>
        <dbReference type="Proteomes" id="UP000183257"/>
    </source>
</evidence>
<dbReference type="Pfam" id="PF14289">
    <property type="entry name" value="DUF4369"/>
    <property type="match status" value="1"/>
</dbReference>
<evidence type="ECO:0000256" key="2">
    <source>
        <dbReference type="ARBA" id="ARBA00022748"/>
    </source>
</evidence>
<dbReference type="InterPro" id="IPR013766">
    <property type="entry name" value="Thioredoxin_domain"/>
</dbReference>
<keyword evidence="7" id="KW-1185">Reference proteome</keyword>
<dbReference type="GO" id="GO:0016853">
    <property type="term" value="F:isomerase activity"/>
    <property type="evidence" value="ECO:0007669"/>
    <property type="project" value="UniProtKB-KW"/>
</dbReference>
<dbReference type="InterPro" id="IPR050553">
    <property type="entry name" value="Thioredoxin_ResA/DsbE_sf"/>
</dbReference>
<dbReference type="Gene3D" id="3.40.30.10">
    <property type="entry name" value="Glutaredoxin"/>
    <property type="match status" value="1"/>
</dbReference>
<feature type="chain" id="PRO_5012860053" evidence="4">
    <location>
        <begin position="26"/>
        <end position="395"/>
    </location>
</feature>
<dbReference type="InterPro" id="IPR017937">
    <property type="entry name" value="Thioredoxin_CS"/>
</dbReference>
<comment type="subcellular location">
    <subcellularLocation>
        <location evidence="1">Cell envelope</location>
    </subcellularLocation>
</comment>
<name>A0A1K1MWY4_9FLAO</name>
<proteinExistence type="predicted"/>
<gene>
    <name evidence="6" type="ORF">SAMN05660313_00993</name>
</gene>
<dbReference type="Proteomes" id="UP000183257">
    <property type="component" value="Unassembled WGS sequence"/>
</dbReference>
<evidence type="ECO:0000256" key="1">
    <source>
        <dbReference type="ARBA" id="ARBA00004196"/>
    </source>
</evidence>
<dbReference type="InterPro" id="IPR036249">
    <property type="entry name" value="Thioredoxin-like_sf"/>
</dbReference>
<dbReference type="OrthoDB" id="710833at2"/>
<dbReference type="PANTHER" id="PTHR42852">
    <property type="entry name" value="THIOL:DISULFIDE INTERCHANGE PROTEIN DSBE"/>
    <property type="match status" value="1"/>
</dbReference>
<keyword evidence="3" id="KW-0676">Redox-active center</keyword>
<accession>A0A1K1MWY4</accession>
<dbReference type="PROSITE" id="PS00194">
    <property type="entry name" value="THIOREDOXIN_1"/>
    <property type="match status" value="1"/>
</dbReference>
<evidence type="ECO:0000256" key="3">
    <source>
        <dbReference type="ARBA" id="ARBA00023284"/>
    </source>
</evidence>
<dbReference type="Pfam" id="PF08534">
    <property type="entry name" value="Redoxin"/>
    <property type="match status" value="1"/>
</dbReference>
<feature type="domain" description="Thioredoxin" evidence="5">
    <location>
        <begin position="255"/>
        <end position="395"/>
    </location>
</feature>
<dbReference type="RefSeq" id="WP_072302637.1">
    <property type="nucleotide sequence ID" value="NZ_FPIY01000001.1"/>
</dbReference>
<organism evidence="6 7">
    <name type="scientific">Cellulophaga fucicola</name>
    <dbReference type="NCBI Taxonomy" id="76595"/>
    <lineage>
        <taxon>Bacteria</taxon>
        <taxon>Pseudomonadati</taxon>
        <taxon>Bacteroidota</taxon>
        <taxon>Flavobacteriia</taxon>
        <taxon>Flavobacteriales</taxon>
        <taxon>Flavobacteriaceae</taxon>
        <taxon>Cellulophaga</taxon>
    </lineage>
</organism>
<evidence type="ECO:0000259" key="5">
    <source>
        <dbReference type="PROSITE" id="PS51352"/>
    </source>
</evidence>
<dbReference type="STRING" id="76595.SAMN05660313_00993"/>
<dbReference type="CDD" id="cd02966">
    <property type="entry name" value="TlpA_like_family"/>
    <property type="match status" value="1"/>
</dbReference>
<dbReference type="GO" id="GO:0016491">
    <property type="term" value="F:oxidoreductase activity"/>
    <property type="evidence" value="ECO:0007669"/>
    <property type="project" value="InterPro"/>
</dbReference>
<dbReference type="GO" id="GO:0030313">
    <property type="term" value="C:cell envelope"/>
    <property type="evidence" value="ECO:0007669"/>
    <property type="project" value="UniProtKB-SubCell"/>
</dbReference>
<dbReference type="InterPro" id="IPR025380">
    <property type="entry name" value="DUF4369"/>
</dbReference>
<dbReference type="PROSITE" id="PS51352">
    <property type="entry name" value="THIOREDOXIN_2"/>
    <property type="match status" value="1"/>
</dbReference>
<evidence type="ECO:0000313" key="6">
    <source>
        <dbReference type="EMBL" id="SFW27493.1"/>
    </source>
</evidence>
<dbReference type="EMBL" id="FPIY01000001">
    <property type="protein sequence ID" value="SFW27493.1"/>
    <property type="molecule type" value="Genomic_DNA"/>
</dbReference>
<keyword evidence="2" id="KW-0201">Cytochrome c-type biogenesis</keyword>
<sequence length="395" mass="44312">MSKLFKNITFLLAIVLVSFSNDINAQDVKNTFTLKGEIKGLVGNLYFRHPDKEYTRTTPSDSIIVVDGKFNFSSTISELSQIRVYPGFNGPDDKLFKKPKGGRGMFPVKCAYLTFYASPGANVTVTGEATDFMDAYPSGDKFNNSLAAVNKLMYPMYNQMGNLAVKNTYETDSVKIKANDKQAETIFKKSIEALKKHIKSNPNSIASAWYLNDLMLRTQVTNEEAEELFNSLSTDLAEYPDYKNVAERIKGIKATVDGSPVPSIKTTATLSGKEFNISSLQGKYVLIDFWGIWCGPCVAEMPQVKEFQEKYKDNLVVVGINSGDTKEKIKAFTAKNEYEWLQLLSDKANTPDNFVNRFNVQGFPTKFILDRRGKIVKRFVGGGEEAFEMLEELLK</sequence>
<feature type="signal peptide" evidence="4">
    <location>
        <begin position="1"/>
        <end position="25"/>
    </location>
</feature>
<protein>
    <submittedName>
        <fullName evidence="6">Thiol-disulfide isomerase or thioredoxin</fullName>
    </submittedName>
</protein>
<dbReference type="GO" id="GO:0017004">
    <property type="term" value="P:cytochrome complex assembly"/>
    <property type="evidence" value="ECO:0007669"/>
    <property type="project" value="UniProtKB-KW"/>
</dbReference>
<dbReference type="SUPFAM" id="SSF52833">
    <property type="entry name" value="Thioredoxin-like"/>
    <property type="match status" value="1"/>
</dbReference>
<keyword evidence="4" id="KW-0732">Signal</keyword>
<reference evidence="7" key="1">
    <citation type="submission" date="2016-11" db="EMBL/GenBank/DDBJ databases">
        <authorList>
            <person name="Varghese N."/>
            <person name="Submissions S."/>
        </authorList>
    </citation>
    <scope>NUCLEOTIDE SEQUENCE [LARGE SCALE GENOMIC DNA]</scope>
    <source>
        <strain evidence="7">DSM 24786</strain>
    </source>
</reference>
<keyword evidence="6" id="KW-0413">Isomerase</keyword>